<protein>
    <submittedName>
        <fullName evidence="2">Uncharacterized protein</fullName>
    </submittedName>
</protein>
<dbReference type="EMBL" id="GBXM01023547">
    <property type="protein sequence ID" value="JAH85030.1"/>
    <property type="molecule type" value="Transcribed_RNA"/>
</dbReference>
<accession>A0A0E9W604</accession>
<dbReference type="AlphaFoldDB" id="A0A0E9W604"/>
<evidence type="ECO:0000313" key="2">
    <source>
        <dbReference type="EMBL" id="JAH85030.1"/>
    </source>
</evidence>
<reference evidence="2" key="1">
    <citation type="submission" date="2014-11" db="EMBL/GenBank/DDBJ databases">
        <authorList>
            <person name="Amaro Gonzalez C."/>
        </authorList>
    </citation>
    <scope>NUCLEOTIDE SEQUENCE</scope>
</reference>
<sequence>MTPDKSEAASQNSKNGSSFPLLPPCVLRFPWKPIFVCSLPLVFQYWSTERYGWQSGFKFVASHILPG</sequence>
<feature type="region of interest" description="Disordered" evidence="1">
    <location>
        <begin position="1"/>
        <end position="21"/>
    </location>
</feature>
<organism evidence="2">
    <name type="scientific">Anguilla anguilla</name>
    <name type="common">European freshwater eel</name>
    <name type="synonym">Muraena anguilla</name>
    <dbReference type="NCBI Taxonomy" id="7936"/>
    <lineage>
        <taxon>Eukaryota</taxon>
        <taxon>Metazoa</taxon>
        <taxon>Chordata</taxon>
        <taxon>Craniata</taxon>
        <taxon>Vertebrata</taxon>
        <taxon>Euteleostomi</taxon>
        <taxon>Actinopterygii</taxon>
        <taxon>Neopterygii</taxon>
        <taxon>Teleostei</taxon>
        <taxon>Anguilliformes</taxon>
        <taxon>Anguillidae</taxon>
        <taxon>Anguilla</taxon>
    </lineage>
</organism>
<evidence type="ECO:0000256" key="1">
    <source>
        <dbReference type="SAM" id="MobiDB-lite"/>
    </source>
</evidence>
<name>A0A0E9W604_ANGAN</name>
<reference evidence="2" key="2">
    <citation type="journal article" date="2015" name="Fish Shellfish Immunol.">
        <title>Early steps in the European eel (Anguilla anguilla)-Vibrio vulnificus interaction in the gills: Role of the RtxA13 toxin.</title>
        <authorList>
            <person name="Callol A."/>
            <person name="Pajuelo D."/>
            <person name="Ebbesson L."/>
            <person name="Teles M."/>
            <person name="MacKenzie S."/>
            <person name="Amaro C."/>
        </authorList>
    </citation>
    <scope>NUCLEOTIDE SEQUENCE</scope>
</reference>
<feature type="compositionally biased region" description="Polar residues" evidence="1">
    <location>
        <begin position="8"/>
        <end position="18"/>
    </location>
</feature>
<proteinExistence type="predicted"/>